<evidence type="ECO:0000313" key="1">
    <source>
        <dbReference type="EMBL" id="SIT52025.1"/>
    </source>
</evidence>
<evidence type="ECO:0000313" key="2">
    <source>
        <dbReference type="Proteomes" id="UP000195569"/>
    </source>
</evidence>
<dbReference type="Proteomes" id="UP000195569">
    <property type="component" value="Unassembled WGS sequence"/>
</dbReference>
<accession>A0A1N7SX83</accession>
<organism evidence="1 2">
    <name type="scientific">Paraburkholderia piptadeniae</name>
    <dbReference type="NCBI Taxonomy" id="1701573"/>
    <lineage>
        <taxon>Bacteria</taxon>
        <taxon>Pseudomonadati</taxon>
        <taxon>Pseudomonadota</taxon>
        <taxon>Betaproteobacteria</taxon>
        <taxon>Burkholderiales</taxon>
        <taxon>Burkholderiaceae</taxon>
        <taxon>Paraburkholderia</taxon>
    </lineage>
</organism>
<sequence>MTSCRGIRRRFALPEVREEAVEFAVDDGVALARAGFEAFAVEDADVPAAVVDEAVAVEFAGGFGDAFAAHAEHVGDQLLGDVELGGSAAVGLEQQPSAQLPAQGVMAVAGGRLGDLGEQRVHVEQHEAAHEVGAGEVLSQGVSAHAVGEAGALDLHAVGHGFAAGEHGHAGHAFAADGGDLDTAAVFHGGEQGDDGGGGEVDVMDALGGIAQQLLGAQVNEFEMWREGLPFVGRQGPEQMVAVQVGLESEHGECA</sequence>
<protein>
    <submittedName>
        <fullName evidence="1">Uncharacterized protein</fullName>
    </submittedName>
</protein>
<comment type="caution">
    <text evidence="1">The sequence shown here is derived from an EMBL/GenBank/DDBJ whole genome shotgun (WGS) entry which is preliminary data.</text>
</comment>
<dbReference type="EMBL" id="CYGY02000167">
    <property type="protein sequence ID" value="SIT52025.1"/>
    <property type="molecule type" value="Genomic_DNA"/>
</dbReference>
<keyword evidence="2" id="KW-1185">Reference proteome</keyword>
<gene>
    <name evidence="1" type="ORF">BN2476_1670002</name>
</gene>
<dbReference type="AlphaFoldDB" id="A0A1N7SX83"/>
<name>A0A1N7SX83_9BURK</name>
<proteinExistence type="predicted"/>
<reference evidence="1" key="1">
    <citation type="submission" date="2016-12" db="EMBL/GenBank/DDBJ databases">
        <authorList>
            <person name="Moulin L."/>
        </authorList>
    </citation>
    <scope>NUCLEOTIDE SEQUENCE [LARGE SCALE GENOMIC DNA]</scope>
    <source>
        <strain evidence="1">STM 7183</strain>
    </source>
</reference>